<accession>I3EDL6</accession>
<reference evidence="1" key="1">
    <citation type="submission" date="2011-01" db="EMBL/GenBank/DDBJ databases">
        <title>The Genome Sequence of Nematocida parisii strain ERTm3.</title>
        <authorList>
            <consortium name="The Broad Institute Genome Sequencing Platform"/>
            <consortium name="The Broad Institute Genome Sequencing Center for Infectious Disease"/>
            <person name="Cuomo C."/>
            <person name="Troemel E."/>
            <person name="Young S.K."/>
            <person name="Zeng Q."/>
            <person name="Gargeya S."/>
            <person name="Fitzgerald M."/>
            <person name="Haas B."/>
            <person name="Abouelleil A."/>
            <person name="Alvarado L."/>
            <person name="Arachchi H.M."/>
            <person name="Berlin A."/>
            <person name="Chapman S.B."/>
            <person name="Gearin G."/>
            <person name="Goldberg J."/>
            <person name="Griggs A."/>
            <person name="Gujja S."/>
            <person name="Hansen M."/>
            <person name="Heiman D."/>
            <person name="Howarth C."/>
            <person name="Larimer J."/>
            <person name="Lui A."/>
            <person name="MacDonald P.J.P."/>
            <person name="McCowen C."/>
            <person name="Montmayeur A."/>
            <person name="Murphy C."/>
            <person name="Neiman D."/>
            <person name="Pearson M."/>
            <person name="Priest M."/>
            <person name="Roberts A."/>
            <person name="Saif S."/>
            <person name="Shea T."/>
            <person name="Sisk P."/>
            <person name="Stolte C."/>
            <person name="Sykes S."/>
            <person name="Wortman J."/>
            <person name="Nusbaum C."/>
            <person name="Birren B."/>
        </authorList>
    </citation>
    <scope>NUCLEOTIDE SEQUENCE</scope>
    <source>
        <strain evidence="1">ERTm3</strain>
    </source>
</reference>
<name>I3EDL6_NEMP3</name>
<organism evidence="1 2">
    <name type="scientific">Nematocida parisii (strain ERTm3)</name>
    <name type="common">Nematode killer fungus</name>
    <dbReference type="NCBI Taxonomy" id="935791"/>
    <lineage>
        <taxon>Eukaryota</taxon>
        <taxon>Fungi</taxon>
        <taxon>Fungi incertae sedis</taxon>
        <taxon>Microsporidia</taxon>
        <taxon>Nematocida</taxon>
    </lineage>
</organism>
<gene>
    <name evidence="1" type="ORF">NEQG_02436</name>
</gene>
<evidence type="ECO:0000313" key="1">
    <source>
        <dbReference type="EMBL" id="EIJ87313.1"/>
    </source>
</evidence>
<dbReference type="Proteomes" id="UP000002872">
    <property type="component" value="Unassembled WGS sequence"/>
</dbReference>
<dbReference type="InParanoid" id="I3EDL6"/>
<dbReference type="AlphaFoldDB" id="I3EDL6"/>
<protein>
    <submittedName>
        <fullName evidence="1">Uncharacterized protein</fullName>
    </submittedName>
</protein>
<proteinExistence type="predicted"/>
<dbReference type="OrthoDB" id="10353464at2759"/>
<sequence>MHIRKKIVIGMIILCKIYCKLETSSYVSLHNKNIDGKGLKIRLGGSLSPIGPFFSEKLNLMRAKRYFSSEMDIQYNLNIYATNNVWELIDFNRKFNSDTAHSKEILAKHCKNPIYIRDYHQTIAHLFPSLLSNLSIYTCGKNSFMRFIQSEHVDEHRLNILASLFLLAEGVDIPLTVEGTGSKQMLVLKDIITGEEKFSLSMLAMCNVKYADNTMKDVKLIQRKAVSVIKFFIDNKTNLDIREGGEYAEPKTYEEFKTGKFLCNSRWLIQYYIFEYLESEDSTVELAKIVYSMLMESIEKKKSEESEESNDEVKYLESIVNKCFVRSNEDVSKNWRMRTLDLLYGKDFLCDTFSFMGIHDFPLYKCVPSYNRKENSFNNSILYSNHAEVELLFLFFYLAYDPVKKEYTTEHMGNVSPDLKKFFTKYKKPSDTITYAMHNDWSKVVADLANKNIIYVNANRNKLATCIINTLYVVSEITGRYSIEKKTLNEFRTLLKKSGCLSNLIETVKEYAKNLFTSLTKESSLSIQTLLLLTNNESSSDTNKCKSALKKMIKKEIRVTISNISKEELDLDGKLLLNGKLTIIHEYPEHCRLKIELCHLNSYTPIKNTLCKHIHLNSSKSAAAIDIIDSINRETNNSLSDYIIKHILEQALPNNSTKKKNKDSCTENMSLANDNNISYPIDKFFLYNSMELEHNLLKTIHHIRSCLLGHPLEKTDPWARTISNMIGDLSLYKFNTIVKMVFTSMYLGGLYKNCTKEMNIPDKTISSDHYLVNELYKYIVYLQKSGSTTGSVELIKAYLAAGDRMGQIFSFFLERGVSPDYTKFLSVLTLEGTTIEYLDEIAKFIDSLDKNNPKYKNLEPSNDVWIIWLKMSFKSNIFVPVIQEIFDKITIDDALLSRNKDKLKHPEKTNDELLSLFVQSNTLYKKMIETVKSLIEKYPKYSEIFYYTMKRY</sequence>
<dbReference type="HOGENOM" id="CLU_009683_3_0_1"/>
<dbReference type="VEuPathDB" id="MicrosporidiaDB:NEQG_02436"/>
<keyword evidence="2" id="KW-1185">Reference proteome</keyword>
<dbReference type="EMBL" id="GL870883">
    <property type="protein sequence ID" value="EIJ87313.1"/>
    <property type="molecule type" value="Genomic_DNA"/>
</dbReference>
<evidence type="ECO:0000313" key="2">
    <source>
        <dbReference type="Proteomes" id="UP000002872"/>
    </source>
</evidence>